<dbReference type="Reactome" id="R-RNO-6798695">
    <property type="pathway name" value="Neutrophil degranulation"/>
</dbReference>
<dbReference type="AGR" id="RGD:1310768"/>
<dbReference type="GO" id="GO:1990782">
    <property type="term" value="F:protein tyrosine kinase binding"/>
    <property type="evidence" value="ECO:0007669"/>
    <property type="project" value="UniProtKB-ARBA"/>
</dbReference>
<comment type="function">
    <text evidence="15">A component of desmosome cell-cell junctions which are required for positive regulation of cellular adhesion. Involved in the interaction of plaque proteins and intermediate filaments mediating cell-cell adhesion.</text>
</comment>
<dbReference type="Proteomes" id="UP000002494">
    <property type="component" value="Chromosome 18"/>
</dbReference>
<dbReference type="STRING" id="10116.ENSRNOP00000075307"/>
<dbReference type="PROSITE" id="PS50268">
    <property type="entry name" value="CADHERIN_2"/>
    <property type="match status" value="4"/>
</dbReference>
<evidence type="ECO:0000313" key="19">
    <source>
        <dbReference type="Ensembl" id="ENSRNOP00000075307.2"/>
    </source>
</evidence>
<evidence type="ECO:0000259" key="18">
    <source>
        <dbReference type="PROSITE" id="PS50268"/>
    </source>
</evidence>
<keyword evidence="4" id="KW-0165">Cleavage on pair of basic residues</keyword>
<dbReference type="SMART" id="SM00112">
    <property type="entry name" value="CA"/>
    <property type="match status" value="4"/>
</dbReference>
<dbReference type="PRINTS" id="PR01818">
    <property type="entry name" value="DESMOCADHERN"/>
</dbReference>
<dbReference type="GO" id="GO:0005886">
    <property type="term" value="C:plasma membrane"/>
    <property type="evidence" value="ECO:0007669"/>
    <property type="project" value="UniProtKB-SubCell"/>
</dbReference>
<dbReference type="PROSITE" id="PS00232">
    <property type="entry name" value="CADHERIN_1"/>
    <property type="match status" value="2"/>
</dbReference>
<dbReference type="GO" id="GO:0030057">
    <property type="term" value="C:desmosome"/>
    <property type="evidence" value="ECO:0000266"/>
    <property type="project" value="RGD"/>
</dbReference>
<evidence type="ECO:0000256" key="3">
    <source>
        <dbReference type="ARBA" id="ARBA00022475"/>
    </source>
</evidence>
<keyword evidence="17" id="KW-0732">Signal</keyword>
<keyword evidence="20" id="KW-1185">Reference proteome</keyword>
<dbReference type="Gene3D" id="4.10.900.10">
    <property type="entry name" value="TCF3-CBD (Catenin binding domain)"/>
    <property type="match status" value="1"/>
</dbReference>
<evidence type="ECO:0000256" key="17">
    <source>
        <dbReference type="SAM" id="SignalP"/>
    </source>
</evidence>
<sequence length="896" mass="100103">MAAACAAPGSTFSKQLLFLLLVLVLLCNACQKVSLQVPSHLKAEKPIGKVNLEECLKSPSLILSSDPAFRILEDGTIYATHDLLLSSEKRGFSILLSDSQGQEQKKLEIVLSAREKKAFRKRHTKEPVHKRSKRRWAPIPCSLMENSLGPFPQHVQRIQSDFSQNYSIFYSISGPGVDKEPFNLFYIEKDTGDIYCTRSIDREEYDQFMVYGYATTADGYAPEYPLPLLFKVEDDNDNAPYFETKLTVFSVPENCRYGTSVGQVTAIDKDEPGTLHTRLKYKILQQIPDHPKHFTVHPDTGVITTTTPLLDREKCDTYKLVMEVRDMGGQPFGLFTTGTITISLEDENDNSPCFTQSSYFAEVDENRIDVEILRMMVQDQDLPNTPHSKAVYKILQGNENGNFKITTDPNTNEGVLCVVKPLNYEVSRQVTLQISVLNEAQFTNAANTQPPTMCTATVTVKIKDRDEGPECLPPVKVIQSKDGLPAGQQLLGYKAMDPETSSGEGLRYKMVGDEDNWFEINESTGDLRTVKVLDRESKFVKNNQYNISVVAMDSVGRSCTGTLVVLLEDFNDHPPQIDKDITICQQEKDYAVLEPVDLDGPDNGPPFQFLLDNSSSKLWTLESQDGKRAILRQRHNLNYNYYSVPIQIQDRHGFSAKHVLSVRVCDCTIPSECRMAIEERDVKPNVILGKWAILAMVLGSALLLCILFTCFCVTTTKRTVKKCFPDDVAQQNLIVSNTEGPGEEVTEANIRLPTQTVNICDTSTSVGTLGGQGIKTQQNFEMVKGGYTLESNKGGGHHTLESSKGGVLGAADTGRYAYTDWQTFTQPRLGEKVYLCGQAEEHKHCDDYVRSYNYEGKGSMAGSVGCCSDRQEEEGLEFLDHLEPKFRTLAKTCVKK</sequence>
<dbReference type="PANTHER" id="PTHR24025">
    <property type="entry name" value="DESMOGLEIN FAMILY MEMBER"/>
    <property type="match status" value="1"/>
</dbReference>
<dbReference type="Bgee" id="ENSRNOG00000056258">
    <property type="expression patterns" value="Expressed in esophagus and 2 other cell types or tissues"/>
</dbReference>
<dbReference type="OrthoDB" id="6079678at2759"/>
<evidence type="ECO:0000256" key="5">
    <source>
        <dbReference type="ARBA" id="ARBA00022692"/>
    </source>
</evidence>
<dbReference type="FunFam" id="2.60.40.60:FF:000624">
    <property type="entry name" value="Desmocollin 1"/>
    <property type="match status" value="1"/>
</dbReference>
<reference evidence="19" key="2">
    <citation type="submission" date="2025-08" db="UniProtKB">
        <authorList>
            <consortium name="Ensembl"/>
        </authorList>
    </citation>
    <scope>IDENTIFICATION</scope>
    <source>
        <strain evidence="19">Brown Norway</strain>
    </source>
</reference>
<dbReference type="FunCoup" id="A0A0G2KA90">
    <property type="interactions" value="93"/>
</dbReference>
<name>A0A0G2KA90_RAT</name>
<feature type="domain" description="Cadherin" evidence="18">
    <location>
        <begin position="135"/>
        <end position="242"/>
    </location>
</feature>
<evidence type="ECO:0000256" key="10">
    <source>
        <dbReference type="ARBA" id="ARBA00022989"/>
    </source>
</evidence>
<dbReference type="InterPro" id="IPR009122">
    <property type="entry name" value="Desmosomal_cadherin"/>
</dbReference>
<dbReference type="RGD" id="1310768">
    <property type="gene designation" value="Dsc1"/>
</dbReference>
<evidence type="ECO:0000256" key="14">
    <source>
        <dbReference type="RuleBase" id="RU003318"/>
    </source>
</evidence>
<evidence type="ECO:0000256" key="13">
    <source>
        <dbReference type="PROSITE-ProRule" id="PRU00043"/>
    </source>
</evidence>
<dbReference type="GO" id="GO:0007416">
    <property type="term" value="P:synapse assembly"/>
    <property type="evidence" value="ECO:0007669"/>
    <property type="project" value="UniProtKB-ARBA"/>
</dbReference>
<dbReference type="FunFam" id="2.60.40.60:FF:000091">
    <property type="entry name" value="Desmocollin 1"/>
    <property type="match status" value="1"/>
</dbReference>
<evidence type="ECO:0000256" key="15">
    <source>
        <dbReference type="RuleBase" id="RU004358"/>
    </source>
</evidence>
<dbReference type="PRINTS" id="PR01820">
    <property type="entry name" value="DESMOCOLLIN"/>
</dbReference>
<protein>
    <submittedName>
        <fullName evidence="19">Desmocollin 1</fullName>
    </submittedName>
</protein>
<keyword evidence="7 13" id="KW-0106">Calcium</keyword>
<dbReference type="FunFam" id="2.60.40.60:FF:000011">
    <property type="entry name" value="Cadherin 1"/>
    <property type="match status" value="1"/>
</dbReference>
<evidence type="ECO:0000256" key="1">
    <source>
        <dbReference type="ARBA" id="ARBA00004251"/>
    </source>
</evidence>
<evidence type="ECO:0000256" key="11">
    <source>
        <dbReference type="ARBA" id="ARBA00023136"/>
    </source>
</evidence>
<keyword evidence="5 14" id="KW-0812">Transmembrane</keyword>
<feature type="domain" description="Cadherin" evidence="18">
    <location>
        <begin position="472"/>
        <end position="577"/>
    </location>
</feature>
<dbReference type="InterPro" id="IPR027397">
    <property type="entry name" value="Catenin-bd_sf"/>
</dbReference>
<feature type="chain" id="PRO_5035170280" evidence="17">
    <location>
        <begin position="30"/>
        <end position="896"/>
    </location>
</feature>
<evidence type="ECO:0000313" key="20">
    <source>
        <dbReference type="Proteomes" id="UP000002494"/>
    </source>
</evidence>
<dbReference type="InterPro" id="IPR014868">
    <property type="entry name" value="Cadherin_pro_dom"/>
</dbReference>
<evidence type="ECO:0000256" key="12">
    <source>
        <dbReference type="ARBA" id="ARBA00023180"/>
    </source>
</evidence>
<evidence type="ECO:0000313" key="21">
    <source>
        <dbReference type="RGD" id="1310768"/>
    </source>
</evidence>
<dbReference type="InterPro" id="IPR000233">
    <property type="entry name" value="Cadherin_Y-type_LIR"/>
</dbReference>
<dbReference type="SUPFAM" id="SSF49313">
    <property type="entry name" value="Cadherin-like"/>
    <property type="match status" value="6"/>
</dbReference>
<organism evidence="19 20">
    <name type="scientific">Rattus norvegicus</name>
    <name type="common">Rat</name>
    <dbReference type="NCBI Taxonomy" id="10116"/>
    <lineage>
        <taxon>Eukaryota</taxon>
        <taxon>Metazoa</taxon>
        <taxon>Chordata</taxon>
        <taxon>Craniata</taxon>
        <taxon>Vertebrata</taxon>
        <taxon>Euteleostomi</taxon>
        <taxon>Mammalia</taxon>
        <taxon>Eutheria</taxon>
        <taxon>Euarchontoglires</taxon>
        <taxon>Glires</taxon>
        <taxon>Rodentia</taxon>
        <taxon>Myomorpha</taxon>
        <taxon>Muroidea</taxon>
        <taxon>Muridae</taxon>
        <taxon>Murinae</taxon>
        <taxon>Rattus</taxon>
    </lineage>
</organism>
<evidence type="ECO:0000256" key="7">
    <source>
        <dbReference type="ARBA" id="ARBA00022837"/>
    </source>
</evidence>
<evidence type="ECO:0000256" key="4">
    <source>
        <dbReference type="ARBA" id="ARBA00022685"/>
    </source>
</evidence>
<dbReference type="Reactome" id="R-RNO-6805567">
    <property type="pathway name" value="Keratinization"/>
</dbReference>
<evidence type="ECO:0000256" key="6">
    <source>
        <dbReference type="ARBA" id="ARBA00022737"/>
    </source>
</evidence>
<dbReference type="GeneTree" id="ENSGT01030000234624"/>
<dbReference type="SMART" id="SM01055">
    <property type="entry name" value="Cadherin_pro"/>
    <property type="match status" value="1"/>
</dbReference>
<dbReference type="GO" id="GO:0005509">
    <property type="term" value="F:calcium ion binding"/>
    <property type="evidence" value="ECO:0000318"/>
    <property type="project" value="GO_Central"/>
</dbReference>
<reference evidence="19" key="3">
    <citation type="submission" date="2025-09" db="UniProtKB">
        <authorList>
            <consortium name="Ensembl"/>
        </authorList>
    </citation>
    <scope>IDENTIFICATION</scope>
    <source>
        <strain evidence="19">Brown Norway</strain>
    </source>
</reference>
<dbReference type="InterPro" id="IPR002126">
    <property type="entry name" value="Cadherin-like_dom"/>
</dbReference>
<keyword evidence="12" id="KW-0325">Glycoprotein</keyword>
<evidence type="ECO:0000256" key="2">
    <source>
        <dbReference type="ARBA" id="ARBA00004568"/>
    </source>
</evidence>
<feature type="domain" description="Cadherin" evidence="18">
    <location>
        <begin position="243"/>
        <end position="354"/>
    </location>
</feature>
<reference evidence="19" key="1">
    <citation type="submission" date="2024-01" db="EMBL/GenBank/DDBJ databases">
        <title>GRCr8: a new rat reference genome assembly contstructed from accurate long reads and long range scaffolding.</title>
        <authorList>
            <person name="Doris P.A."/>
            <person name="Kalbfleisch T."/>
            <person name="Li K."/>
            <person name="Howe K."/>
            <person name="Wood J."/>
        </authorList>
    </citation>
    <scope>NUCLEOTIDE SEQUENCE [LARGE SCALE GENOMIC DNA]</scope>
    <source>
        <strain evidence="19">Brown Norway</strain>
    </source>
</reference>
<dbReference type="GeneID" id="291759"/>
<dbReference type="PRINTS" id="PR00205">
    <property type="entry name" value="CADHERIN"/>
</dbReference>
<dbReference type="FunFam" id="4.10.900.10:FF:000005">
    <property type="entry name" value="Desmocollin 2"/>
    <property type="match status" value="1"/>
</dbReference>
<accession>A0A0G2KA90</accession>
<dbReference type="PANTHER" id="PTHR24025:SF8">
    <property type="entry name" value="DESMOCOLLIN-1"/>
    <property type="match status" value="1"/>
</dbReference>
<keyword evidence="6" id="KW-0677">Repeat</keyword>
<dbReference type="InParanoid" id="A0A0G2KA90"/>
<proteinExistence type="predicted"/>
<keyword evidence="8 14" id="KW-0130">Cell adhesion</keyword>
<dbReference type="Pfam" id="PF00028">
    <property type="entry name" value="Cadherin"/>
    <property type="match status" value="4"/>
</dbReference>
<dbReference type="FunFam" id="2.60.40.60:FF:000031">
    <property type="entry name" value="Cadherin 3"/>
    <property type="match status" value="1"/>
</dbReference>
<feature type="transmembrane region" description="Helical" evidence="16">
    <location>
        <begin position="691"/>
        <end position="713"/>
    </location>
</feature>
<dbReference type="CTD" id="1823"/>
<dbReference type="Gene3D" id="2.60.40.60">
    <property type="entry name" value="Cadherins"/>
    <property type="match status" value="6"/>
</dbReference>
<dbReference type="AlphaFoldDB" id="A0A0G2KA90"/>
<dbReference type="VEuPathDB" id="HostDB:ENSRNOG00000056258"/>
<dbReference type="InterPro" id="IPR020894">
    <property type="entry name" value="Cadherin_CS"/>
</dbReference>
<dbReference type="FunFam" id="2.60.40.60:FF:000096">
    <property type="entry name" value="Desmocollin 2"/>
    <property type="match status" value="1"/>
</dbReference>
<dbReference type="Pfam" id="PF01049">
    <property type="entry name" value="CADH_Y-type_LIR"/>
    <property type="match status" value="1"/>
</dbReference>
<dbReference type="RefSeq" id="NP_001099631.2">
    <property type="nucleotide sequence ID" value="NM_001106161.3"/>
</dbReference>
<dbReference type="GO" id="GO:0098609">
    <property type="term" value="P:cell-cell adhesion"/>
    <property type="evidence" value="ECO:0000318"/>
    <property type="project" value="GO_Central"/>
</dbReference>
<dbReference type="GO" id="GO:0050680">
    <property type="term" value="P:negative regulation of epithelial cell proliferation"/>
    <property type="evidence" value="ECO:0000266"/>
    <property type="project" value="RGD"/>
</dbReference>
<gene>
    <name evidence="19 21" type="primary">Dsc1</name>
</gene>
<comment type="subcellular location">
    <subcellularLocation>
        <location evidence="2">Cell junction</location>
        <location evidence="2">Desmosome</location>
    </subcellularLocation>
    <subcellularLocation>
        <location evidence="1 14">Cell membrane</location>
        <topology evidence="1 14">Single-pass type I membrane protein</topology>
    </subcellularLocation>
</comment>
<dbReference type="OMA" id="VTICRHE"/>
<evidence type="ECO:0000256" key="8">
    <source>
        <dbReference type="ARBA" id="ARBA00022889"/>
    </source>
</evidence>
<dbReference type="CDD" id="cd11304">
    <property type="entry name" value="Cadherin_repeat"/>
    <property type="match status" value="4"/>
</dbReference>
<evidence type="ECO:0000256" key="9">
    <source>
        <dbReference type="ARBA" id="ARBA00022949"/>
    </source>
</evidence>
<dbReference type="FunFam" id="2.60.40.60:FF:000019">
    <property type="entry name" value="Cadherin 2"/>
    <property type="match status" value="1"/>
</dbReference>
<dbReference type="Ensembl" id="ENSRNOT00000078207.3">
    <property type="protein sequence ID" value="ENSRNOP00000075307.2"/>
    <property type="gene ID" value="ENSRNOG00000056258.3"/>
</dbReference>
<dbReference type="GO" id="GO:0031069">
    <property type="term" value="P:hair follicle morphogenesis"/>
    <property type="evidence" value="ECO:0000266"/>
    <property type="project" value="RGD"/>
</dbReference>
<keyword evidence="11 16" id="KW-0472">Membrane</keyword>
<feature type="signal peptide" evidence="17">
    <location>
        <begin position="1"/>
        <end position="29"/>
    </location>
</feature>
<keyword evidence="9" id="KW-0965">Cell junction</keyword>
<keyword evidence="10 16" id="KW-1133">Transmembrane helix</keyword>
<dbReference type="GO" id="GO:0050770">
    <property type="term" value="P:regulation of axonogenesis"/>
    <property type="evidence" value="ECO:0007669"/>
    <property type="project" value="UniProtKB-ARBA"/>
</dbReference>
<evidence type="ECO:0000256" key="16">
    <source>
        <dbReference type="SAM" id="Phobius"/>
    </source>
</evidence>
<dbReference type="InterPro" id="IPR015919">
    <property type="entry name" value="Cadherin-like_sf"/>
</dbReference>
<dbReference type="GO" id="GO:0061436">
    <property type="term" value="P:establishment of skin barrier"/>
    <property type="evidence" value="ECO:0000266"/>
    <property type="project" value="RGD"/>
</dbReference>
<dbReference type="GO" id="GO:0007156">
    <property type="term" value="P:homophilic cell adhesion via plasma membrane adhesion molecules"/>
    <property type="evidence" value="ECO:0007669"/>
    <property type="project" value="InterPro"/>
</dbReference>
<dbReference type="InterPro" id="IPR050971">
    <property type="entry name" value="Cadherin-domain_protein"/>
</dbReference>
<dbReference type="GO" id="GO:0002160">
    <property type="term" value="P:desmosome maintenance"/>
    <property type="evidence" value="ECO:0000266"/>
    <property type="project" value="RGD"/>
</dbReference>
<keyword evidence="3" id="KW-1003">Cell membrane</keyword>
<dbReference type="Pfam" id="PF08758">
    <property type="entry name" value="Cadherin_pro"/>
    <property type="match status" value="1"/>
</dbReference>
<feature type="domain" description="Cadherin" evidence="18">
    <location>
        <begin position="355"/>
        <end position="476"/>
    </location>
</feature>
<dbReference type="Reactome" id="R-RNO-6809371">
    <property type="pathway name" value="Formation of the cornified envelope"/>
</dbReference>